<organism evidence="1 2">
    <name type="scientific">Mycolicibacterium sarraceniae</name>
    <dbReference type="NCBI Taxonomy" id="1534348"/>
    <lineage>
        <taxon>Bacteria</taxon>
        <taxon>Bacillati</taxon>
        <taxon>Actinomycetota</taxon>
        <taxon>Actinomycetes</taxon>
        <taxon>Mycobacteriales</taxon>
        <taxon>Mycobacteriaceae</taxon>
        <taxon>Mycolicibacterium</taxon>
    </lineage>
</organism>
<dbReference type="EMBL" id="AP022595">
    <property type="protein sequence ID" value="BBY60511.1"/>
    <property type="molecule type" value="Genomic_DNA"/>
</dbReference>
<evidence type="ECO:0000313" key="2">
    <source>
        <dbReference type="Proteomes" id="UP000466445"/>
    </source>
</evidence>
<evidence type="ECO:0000313" key="1">
    <source>
        <dbReference type="EMBL" id="BBY60511.1"/>
    </source>
</evidence>
<dbReference type="KEGG" id="msar:MSAR_36470"/>
<dbReference type="Pfam" id="PF09661">
    <property type="entry name" value="DUF2398"/>
    <property type="match status" value="1"/>
</dbReference>
<proteinExistence type="predicted"/>
<dbReference type="NCBIfam" id="TIGR02678">
    <property type="entry name" value="TIGR02678 family protein"/>
    <property type="match status" value="1"/>
</dbReference>
<keyword evidence="2" id="KW-1185">Reference proteome</keyword>
<sequence length="381" mass="41150">MTALSTRAQEMSEQREAARALLLTPIVTAARAPETLAKIRLHAPALKALFAGQLGYTLTVESSFARLTKAPLEQNAPPRALLRRSETPFGASQYAVLALTCAALLAPGLGDQVLLSQLVSQVRSDAAENGITLTDNISDRRRFVAAITALLDWGVVTETDGSVSQWAEGSGTEALLTVSRPMLPHLLARRLGPNADPMSVLTSEADQPRRRLRRRLVENPLVDRRDLSAGELDVLSRERTELTRHLEENFGLTVEVRAEGILAYDAEGHLTDIDFPGNGSLKQAALLLIGALVTRAENDSTKLQITWAEVDSALEELVAGHARSWKADYSDGTTTLRDDVVAFLEALSLARSDELGITVSAAAARYRPSITKTAVAREVSS</sequence>
<gene>
    <name evidence="1" type="ORF">MSAR_36470</name>
</gene>
<reference evidence="1 2" key="1">
    <citation type="journal article" date="2019" name="Emerg. Microbes Infect.">
        <title>Comprehensive subspecies identification of 175 nontuberculous mycobacteria species based on 7547 genomic profiles.</title>
        <authorList>
            <person name="Matsumoto Y."/>
            <person name="Kinjo T."/>
            <person name="Motooka D."/>
            <person name="Nabeya D."/>
            <person name="Jung N."/>
            <person name="Uechi K."/>
            <person name="Horii T."/>
            <person name="Iida T."/>
            <person name="Fujita J."/>
            <person name="Nakamura S."/>
        </authorList>
    </citation>
    <scope>NUCLEOTIDE SEQUENCE [LARGE SCALE GENOMIC DNA]</scope>
    <source>
        <strain evidence="1 2">JCM 30395</strain>
    </source>
</reference>
<name>A0A7I7SW22_9MYCO</name>
<dbReference type="RefSeq" id="WP_163699117.1">
    <property type="nucleotide sequence ID" value="NZ_AP022595.1"/>
</dbReference>
<evidence type="ECO:0008006" key="3">
    <source>
        <dbReference type="Google" id="ProtNLM"/>
    </source>
</evidence>
<protein>
    <recommendedName>
        <fullName evidence="3">TIGR02678 family protein</fullName>
    </recommendedName>
</protein>
<dbReference type="AlphaFoldDB" id="A0A7I7SW22"/>
<dbReference type="InterPro" id="IPR013494">
    <property type="entry name" value="CHP02678"/>
</dbReference>
<accession>A0A7I7SW22</accession>
<dbReference type="Proteomes" id="UP000466445">
    <property type="component" value="Chromosome"/>
</dbReference>